<keyword evidence="5 6" id="KW-0472">Membrane</keyword>
<feature type="transmembrane region" description="Helical" evidence="6">
    <location>
        <begin position="146"/>
        <end position="171"/>
    </location>
</feature>
<dbReference type="PANTHER" id="PTHR30086">
    <property type="entry name" value="ARGININE EXPORTER PROTEIN ARGO"/>
    <property type="match status" value="1"/>
</dbReference>
<evidence type="ECO:0000313" key="8">
    <source>
        <dbReference type="Proteomes" id="UP000562492"/>
    </source>
</evidence>
<keyword evidence="2" id="KW-1003">Cell membrane</keyword>
<reference evidence="7 8" key="1">
    <citation type="submission" date="2020-08" db="EMBL/GenBank/DDBJ databases">
        <title>Functional genomics of gut bacteria from endangered species of beetles.</title>
        <authorList>
            <person name="Carlos-Shanley C."/>
        </authorList>
    </citation>
    <scope>NUCLEOTIDE SEQUENCE [LARGE SCALE GENOMIC DNA]</scope>
    <source>
        <strain evidence="7 8">S00124</strain>
    </source>
</reference>
<evidence type="ECO:0000313" key="7">
    <source>
        <dbReference type="EMBL" id="MBB6576841.1"/>
    </source>
</evidence>
<dbReference type="Pfam" id="PF01810">
    <property type="entry name" value="LysE"/>
    <property type="match status" value="1"/>
</dbReference>
<evidence type="ECO:0000256" key="3">
    <source>
        <dbReference type="ARBA" id="ARBA00022692"/>
    </source>
</evidence>
<organism evidence="7 8">
    <name type="scientific">Comamonas odontotermitis</name>
    <dbReference type="NCBI Taxonomy" id="379895"/>
    <lineage>
        <taxon>Bacteria</taxon>
        <taxon>Pseudomonadati</taxon>
        <taxon>Pseudomonadota</taxon>
        <taxon>Betaproteobacteria</taxon>
        <taxon>Burkholderiales</taxon>
        <taxon>Comamonadaceae</taxon>
        <taxon>Comamonas</taxon>
    </lineage>
</organism>
<feature type="transmembrane region" description="Helical" evidence="6">
    <location>
        <begin position="51"/>
        <end position="71"/>
    </location>
</feature>
<comment type="caution">
    <text evidence="7">The sequence shown here is derived from an EMBL/GenBank/DDBJ whole genome shotgun (WGS) entry which is preliminary data.</text>
</comment>
<dbReference type="EMBL" id="JACHKZ010000003">
    <property type="protein sequence ID" value="MBB6576841.1"/>
    <property type="molecule type" value="Genomic_DNA"/>
</dbReference>
<gene>
    <name evidence="7" type="ORF">HNP33_000889</name>
</gene>
<protein>
    <submittedName>
        <fullName evidence="7">Threonine/homoserine/homoserine lactone efflux protein</fullName>
    </submittedName>
</protein>
<evidence type="ECO:0000256" key="1">
    <source>
        <dbReference type="ARBA" id="ARBA00004651"/>
    </source>
</evidence>
<keyword evidence="8" id="KW-1185">Reference proteome</keyword>
<feature type="transmembrane region" description="Helical" evidence="6">
    <location>
        <begin position="122"/>
        <end position="139"/>
    </location>
</feature>
<feature type="transmembrane region" description="Helical" evidence="6">
    <location>
        <begin position="183"/>
        <end position="200"/>
    </location>
</feature>
<accession>A0ABR6RCG4</accession>
<sequence>MTTTMTVVDFTAFLVLATAMSFTPGPNTTMAAAMGANWGLRPAMRFVWGVPVGWCALLLLCASGVGALVMAAPVMKTAIKAVGIAYLVWLAYKLSGSGKLAEAKDASLIGFWQGVCLQFVNVKAWLLALAIVAGWIVGFEDQLMRLAIVVPIMLLYAFASNLLYASVGALLRTWLAQGQRLLWFNRAMALVLVLTAVWMIKA</sequence>
<dbReference type="Proteomes" id="UP000562492">
    <property type="component" value="Unassembled WGS sequence"/>
</dbReference>
<evidence type="ECO:0000256" key="2">
    <source>
        <dbReference type="ARBA" id="ARBA00022475"/>
    </source>
</evidence>
<comment type="subcellular location">
    <subcellularLocation>
        <location evidence="1">Cell membrane</location>
        <topology evidence="1">Multi-pass membrane protein</topology>
    </subcellularLocation>
</comment>
<evidence type="ECO:0000256" key="5">
    <source>
        <dbReference type="ARBA" id="ARBA00023136"/>
    </source>
</evidence>
<proteinExistence type="predicted"/>
<dbReference type="PANTHER" id="PTHR30086:SF20">
    <property type="entry name" value="ARGININE EXPORTER PROTEIN ARGO-RELATED"/>
    <property type="match status" value="1"/>
</dbReference>
<keyword evidence="4 6" id="KW-1133">Transmembrane helix</keyword>
<name>A0ABR6RCG4_9BURK</name>
<keyword evidence="3 6" id="KW-0812">Transmembrane</keyword>
<evidence type="ECO:0000256" key="4">
    <source>
        <dbReference type="ARBA" id="ARBA00022989"/>
    </source>
</evidence>
<dbReference type="InterPro" id="IPR001123">
    <property type="entry name" value="LeuE-type"/>
</dbReference>
<evidence type="ECO:0000256" key="6">
    <source>
        <dbReference type="SAM" id="Phobius"/>
    </source>
</evidence>